<evidence type="ECO:0000256" key="1">
    <source>
        <dbReference type="SAM" id="Phobius"/>
    </source>
</evidence>
<keyword evidence="3" id="KW-1185">Reference proteome</keyword>
<evidence type="ECO:0000313" key="2">
    <source>
        <dbReference type="EMBL" id="KAG8454959.1"/>
    </source>
</evidence>
<sequence>MQLAMPRMHDAMDLIAYCIVGFQQGKMLIFVILNVPLNMYLTLPISQWESANKLNNIRNYKDIDTVHYLTEINKMPCFILAFFSYLF</sequence>
<dbReference type="AlphaFoldDB" id="A0A8T2KCV6"/>
<evidence type="ECO:0000313" key="3">
    <source>
        <dbReference type="Proteomes" id="UP000812440"/>
    </source>
</evidence>
<dbReference type="EMBL" id="JAACNH010000001">
    <property type="protein sequence ID" value="KAG8454959.1"/>
    <property type="molecule type" value="Genomic_DNA"/>
</dbReference>
<reference evidence="2" key="1">
    <citation type="thesis" date="2020" institute="ProQuest LLC" country="789 East Eisenhower Parkway, Ann Arbor, MI, USA">
        <title>Comparative Genomics and Chromosome Evolution.</title>
        <authorList>
            <person name="Mudd A.B."/>
        </authorList>
    </citation>
    <scope>NUCLEOTIDE SEQUENCE</scope>
    <source>
        <strain evidence="2">Female2</strain>
        <tissue evidence="2">Blood</tissue>
    </source>
</reference>
<proteinExistence type="predicted"/>
<feature type="transmembrane region" description="Helical" evidence="1">
    <location>
        <begin position="14"/>
        <end position="37"/>
    </location>
</feature>
<protein>
    <submittedName>
        <fullName evidence="2">Uncharacterized protein</fullName>
    </submittedName>
</protein>
<keyword evidence="1" id="KW-1133">Transmembrane helix</keyword>
<keyword evidence="1" id="KW-0812">Transmembrane</keyword>
<name>A0A8T2KCV6_9PIPI</name>
<organism evidence="2 3">
    <name type="scientific">Hymenochirus boettgeri</name>
    <name type="common">Congo dwarf clawed frog</name>
    <dbReference type="NCBI Taxonomy" id="247094"/>
    <lineage>
        <taxon>Eukaryota</taxon>
        <taxon>Metazoa</taxon>
        <taxon>Chordata</taxon>
        <taxon>Craniata</taxon>
        <taxon>Vertebrata</taxon>
        <taxon>Euteleostomi</taxon>
        <taxon>Amphibia</taxon>
        <taxon>Batrachia</taxon>
        <taxon>Anura</taxon>
        <taxon>Pipoidea</taxon>
        <taxon>Pipidae</taxon>
        <taxon>Pipinae</taxon>
        <taxon>Hymenochirus</taxon>
    </lineage>
</organism>
<keyword evidence="1" id="KW-0472">Membrane</keyword>
<comment type="caution">
    <text evidence="2">The sequence shown here is derived from an EMBL/GenBank/DDBJ whole genome shotgun (WGS) entry which is preliminary data.</text>
</comment>
<accession>A0A8T2KCV6</accession>
<dbReference type="Proteomes" id="UP000812440">
    <property type="component" value="Chromosome 1"/>
</dbReference>
<gene>
    <name evidence="2" type="ORF">GDO86_001251</name>
</gene>